<keyword evidence="4" id="KW-0132">Cell division</keyword>
<evidence type="ECO:0000313" key="11">
    <source>
        <dbReference type="EMBL" id="KAL1544409.1"/>
    </source>
</evidence>
<dbReference type="GO" id="GO:0051302">
    <property type="term" value="P:regulation of cell division"/>
    <property type="evidence" value="ECO:0007669"/>
    <property type="project" value="UniProtKB-ARBA"/>
</dbReference>
<dbReference type="Pfam" id="PF06136">
    <property type="entry name" value="SOK"/>
    <property type="match status" value="1"/>
</dbReference>
<feature type="compositionally biased region" description="Polar residues" evidence="9">
    <location>
        <begin position="403"/>
        <end position="412"/>
    </location>
</feature>
<dbReference type="Proteomes" id="UP001567538">
    <property type="component" value="Unassembled WGS sequence"/>
</dbReference>
<name>A0ABD1GKC5_SALDI</name>
<comment type="caution">
    <text evidence="11">The sequence shown here is derived from an EMBL/GenBank/DDBJ whole genome shotgun (WGS) entry which is preliminary data.</text>
</comment>
<gene>
    <name evidence="11" type="ORF">AAHA92_21265</name>
</gene>
<proteinExistence type="inferred from homology"/>
<dbReference type="InterPro" id="IPR048351">
    <property type="entry name" value="SOK_DIX"/>
</dbReference>
<dbReference type="PIRSF" id="PIRSF031043">
    <property type="entry name" value="UCP031043"/>
    <property type="match status" value="1"/>
</dbReference>
<evidence type="ECO:0000256" key="7">
    <source>
        <dbReference type="ARBA" id="ARBA00024211"/>
    </source>
</evidence>
<feature type="compositionally biased region" description="Basic and acidic residues" evidence="9">
    <location>
        <begin position="413"/>
        <end position="426"/>
    </location>
</feature>
<dbReference type="GO" id="GO:0051258">
    <property type="term" value="P:protein polymerization"/>
    <property type="evidence" value="ECO:0007669"/>
    <property type="project" value="UniProtKB-ARBA"/>
</dbReference>
<reference evidence="11 12" key="1">
    <citation type="submission" date="2024-06" db="EMBL/GenBank/DDBJ databases">
        <title>A chromosome level genome sequence of Diviner's sage (Salvia divinorum).</title>
        <authorList>
            <person name="Ford S.A."/>
            <person name="Ro D.-K."/>
            <person name="Ness R.W."/>
            <person name="Phillips M.A."/>
        </authorList>
    </citation>
    <scope>NUCLEOTIDE SEQUENCE [LARGE SCALE GENOMIC DNA]</scope>
    <source>
        <strain evidence="11">SAF-2024a</strain>
        <tissue evidence="11">Leaf</tissue>
    </source>
</reference>
<comment type="subcellular location">
    <subcellularLocation>
        <location evidence="1">Cell membrane</location>
        <topology evidence="1">Peripheral membrane protein</topology>
        <orientation evidence="1">Cytoplasmic side</orientation>
    </subcellularLocation>
</comment>
<dbReference type="AlphaFoldDB" id="A0ABD1GKC5"/>
<feature type="region of interest" description="Disordered" evidence="9">
    <location>
        <begin position="402"/>
        <end position="428"/>
    </location>
</feature>
<evidence type="ECO:0000256" key="3">
    <source>
        <dbReference type="ARBA" id="ARBA00022475"/>
    </source>
</evidence>
<dbReference type="InterPro" id="IPR010369">
    <property type="entry name" value="SOK"/>
</dbReference>
<dbReference type="EMBL" id="JBEAFC010000008">
    <property type="protein sequence ID" value="KAL1544409.1"/>
    <property type="molecule type" value="Genomic_DNA"/>
</dbReference>
<feature type="region of interest" description="Disordered" evidence="9">
    <location>
        <begin position="153"/>
        <end position="203"/>
    </location>
</feature>
<evidence type="ECO:0000256" key="2">
    <source>
        <dbReference type="ARBA" id="ARBA00022473"/>
    </source>
</evidence>
<accession>A0ABD1GKC5</accession>
<evidence type="ECO:0000256" key="6">
    <source>
        <dbReference type="ARBA" id="ARBA00023306"/>
    </source>
</evidence>
<comment type="similarity">
    <text evidence="7">Belongs to the SOSEKI family.</text>
</comment>
<dbReference type="GO" id="GO:0005886">
    <property type="term" value="C:plasma membrane"/>
    <property type="evidence" value="ECO:0007669"/>
    <property type="project" value="UniProtKB-SubCell"/>
</dbReference>
<keyword evidence="12" id="KW-1185">Reference proteome</keyword>
<evidence type="ECO:0000256" key="9">
    <source>
        <dbReference type="SAM" id="MobiDB-lite"/>
    </source>
</evidence>
<dbReference type="GO" id="GO:2000067">
    <property type="term" value="P:regulation of root morphogenesis"/>
    <property type="evidence" value="ECO:0007669"/>
    <property type="project" value="UniProtKB-ARBA"/>
</dbReference>
<feature type="region of interest" description="Disordered" evidence="9">
    <location>
        <begin position="462"/>
        <end position="490"/>
    </location>
</feature>
<evidence type="ECO:0000259" key="10">
    <source>
        <dbReference type="Pfam" id="PF06136"/>
    </source>
</evidence>
<dbReference type="PANTHER" id="PTHR31083:SF6">
    <property type="entry name" value="PROTEIN SOSEKI 3"/>
    <property type="match status" value="1"/>
</dbReference>
<feature type="compositionally biased region" description="Polar residues" evidence="9">
    <location>
        <begin position="476"/>
        <end position="488"/>
    </location>
</feature>
<organism evidence="11 12">
    <name type="scientific">Salvia divinorum</name>
    <name type="common">Maria pastora</name>
    <name type="synonym">Diviner's sage</name>
    <dbReference type="NCBI Taxonomy" id="28513"/>
    <lineage>
        <taxon>Eukaryota</taxon>
        <taxon>Viridiplantae</taxon>
        <taxon>Streptophyta</taxon>
        <taxon>Embryophyta</taxon>
        <taxon>Tracheophyta</taxon>
        <taxon>Spermatophyta</taxon>
        <taxon>Magnoliopsida</taxon>
        <taxon>eudicotyledons</taxon>
        <taxon>Gunneridae</taxon>
        <taxon>Pentapetalae</taxon>
        <taxon>asterids</taxon>
        <taxon>lamiids</taxon>
        <taxon>Lamiales</taxon>
        <taxon>Lamiaceae</taxon>
        <taxon>Nepetoideae</taxon>
        <taxon>Mentheae</taxon>
        <taxon>Salviinae</taxon>
        <taxon>Salvia</taxon>
        <taxon>Salvia subgen. Calosphace</taxon>
    </lineage>
</organism>
<sequence>MDVRMKKYRQLSPDRAKVWTEKSPKYRYNHHYSSPPPAGAPLLAGKVPVVYYLCRNRQLEHPHFMEVPLSSDDLYLRDVIERLNVLRGRGIGSMYSWSCKRSYKNGYVWHDLCDDDVIHPAHGNEYILKGSEIFEDSDPGRFSPAPTFIIQGQRALSGPPCPQNQEESSSSTSLNGETTKSLQDVELPSQLQPNCASPESGVEKISSWNGPLSLTEYTNEGIANASTQTELQECVVVEKGVSTDDCSLEPHQTQVSEIQDNVERSGNSVLPPPSAAGAASSGIGEKTLESLIRADVRKLSSFRILEEEGYRFPSRTKLKIINMITQLISCGYVQEKDHSFGLVPTYGPRYSSSKYVSNSVTLGEIDHLPENPQPMGNRVADKKCFSGSLAEKSVVEEVAPTLKRSSSYNADRSSQHIDSINDKEKGSSINSKCVPLSIKASSLSKQLRCELLRSPLYERRRISSERGESSRITDPGVQSESKGTTDPGSTRIEESLLQELELLYNPKHRGIKSVSIYFLFIAEMRSGINLETS</sequence>
<keyword evidence="2" id="KW-0217">Developmental protein</keyword>
<evidence type="ECO:0000256" key="1">
    <source>
        <dbReference type="ARBA" id="ARBA00004413"/>
    </source>
</evidence>
<feature type="compositionally biased region" description="Polar residues" evidence="9">
    <location>
        <begin position="163"/>
        <end position="182"/>
    </location>
</feature>
<feature type="domain" description="SOSEKI DIX-like" evidence="10">
    <location>
        <begin position="47"/>
        <end position="134"/>
    </location>
</feature>
<keyword evidence="6" id="KW-0131">Cell cycle</keyword>
<comment type="subunit">
    <text evidence="8">Homodimer. Forms long polymer filaments with other SOKs proteins polymers (e.g. SOK1, SOK2, SOK3 and SOK4) crucial for polar localization and biological activity. Binds to ANGUSTIFOLIA (AN).</text>
</comment>
<evidence type="ECO:0000313" key="12">
    <source>
        <dbReference type="Proteomes" id="UP001567538"/>
    </source>
</evidence>
<feature type="compositionally biased region" description="Basic and acidic residues" evidence="9">
    <location>
        <begin position="462"/>
        <end position="471"/>
    </location>
</feature>
<keyword evidence="3" id="KW-1003">Cell membrane</keyword>
<protein>
    <recommendedName>
        <fullName evidence="10">SOSEKI DIX-like domain-containing protein</fullName>
    </recommendedName>
</protein>
<evidence type="ECO:0000256" key="5">
    <source>
        <dbReference type="ARBA" id="ARBA00023136"/>
    </source>
</evidence>
<evidence type="ECO:0000256" key="8">
    <source>
        <dbReference type="ARBA" id="ARBA00046534"/>
    </source>
</evidence>
<evidence type="ECO:0000256" key="4">
    <source>
        <dbReference type="ARBA" id="ARBA00022618"/>
    </source>
</evidence>
<dbReference type="GO" id="GO:0090708">
    <property type="term" value="P:specification of plant organ axis polarity"/>
    <property type="evidence" value="ECO:0007669"/>
    <property type="project" value="UniProtKB-ARBA"/>
</dbReference>
<dbReference type="InterPro" id="IPR021182">
    <property type="entry name" value="SOK_magnoliopsida"/>
</dbReference>
<keyword evidence="5" id="KW-0472">Membrane</keyword>
<dbReference type="GO" id="GO:0051301">
    <property type="term" value="P:cell division"/>
    <property type="evidence" value="ECO:0007669"/>
    <property type="project" value="UniProtKB-KW"/>
</dbReference>
<dbReference type="PANTHER" id="PTHR31083">
    <property type="entry name" value="UPSTREAM OF FLC PROTEIN (DUF966)"/>
    <property type="match status" value="1"/>
</dbReference>